<keyword evidence="1" id="KW-0472">Membrane</keyword>
<reference evidence="2 3" key="1">
    <citation type="submission" date="2024-06" db="EMBL/GenBank/DDBJ databases">
        <title>The Natural Products Discovery Center: Release of the First 8490 Sequenced Strains for Exploring Actinobacteria Biosynthetic Diversity.</title>
        <authorList>
            <person name="Kalkreuter E."/>
            <person name="Kautsar S.A."/>
            <person name="Yang D."/>
            <person name="Bader C.D."/>
            <person name="Teijaro C.N."/>
            <person name="Fluegel L."/>
            <person name="Davis C.M."/>
            <person name="Simpson J.R."/>
            <person name="Lauterbach L."/>
            <person name="Steele A.D."/>
            <person name="Gui C."/>
            <person name="Meng S."/>
            <person name="Li G."/>
            <person name="Viehrig K."/>
            <person name="Ye F."/>
            <person name="Su P."/>
            <person name="Kiefer A.F."/>
            <person name="Nichols A."/>
            <person name="Cepeda A.J."/>
            <person name="Yan W."/>
            <person name="Fan B."/>
            <person name="Jiang Y."/>
            <person name="Adhikari A."/>
            <person name="Zheng C.-J."/>
            <person name="Schuster L."/>
            <person name="Cowan T.M."/>
            <person name="Smanski M.J."/>
            <person name="Chevrette M.G."/>
            <person name="De Carvalho L.P.S."/>
            <person name="Shen B."/>
        </authorList>
    </citation>
    <scope>NUCLEOTIDE SEQUENCE [LARGE SCALE GENOMIC DNA]</scope>
    <source>
        <strain evidence="2 3">NPDC049574</strain>
    </source>
</reference>
<dbReference type="Proteomes" id="UP001552427">
    <property type="component" value="Unassembled WGS sequence"/>
</dbReference>
<keyword evidence="1" id="KW-0812">Transmembrane</keyword>
<accession>A0ABV3GZT3</accession>
<evidence type="ECO:0000256" key="1">
    <source>
        <dbReference type="SAM" id="Phobius"/>
    </source>
</evidence>
<comment type="caution">
    <text evidence="2">The sequence shown here is derived from an EMBL/GenBank/DDBJ whole genome shotgun (WGS) entry which is preliminary data.</text>
</comment>
<evidence type="ECO:0000313" key="3">
    <source>
        <dbReference type="Proteomes" id="UP001552427"/>
    </source>
</evidence>
<dbReference type="EMBL" id="JBFARM010000003">
    <property type="protein sequence ID" value="MEV4285796.1"/>
    <property type="molecule type" value="Genomic_DNA"/>
</dbReference>
<keyword evidence="3" id="KW-1185">Reference proteome</keyword>
<dbReference type="RefSeq" id="WP_364446945.1">
    <property type="nucleotide sequence ID" value="NZ_JBFARM010000003.1"/>
</dbReference>
<name>A0ABV3GZT3_9ACTN</name>
<evidence type="ECO:0000313" key="2">
    <source>
        <dbReference type="EMBL" id="MEV4285796.1"/>
    </source>
</evidence>
<feature type="transmembrane region" description="Helical" evidence="1">
    <location>
        <begin position="79"/>
        <end position="101"/>
    </location>
</feature>
<sequence length="712" mass="76568">MTAPGMPLTLGVARAGYLVVALTPAGQAVLGALRGSPVNPSQQLATGFAVTALFLWYLRVTRVLTRHQRARTLQVEATVAMTGLLAVALTAEWLAAAWHALPWLAGHLYVPAALLGLLEVLPVVTRGRYSPPGYTRLVTDKGFLLFALGGFLQPDPAMLTLAGCVVAVSAAHHGKMARTARLPLWHLRDLDAHRFLDGTLVPVTLARLHWLADKVDDKAGKPGGRPDLALVHTVAEQAARLADDVKSPALVELHPHAAHTRTGQAALDWLDHATGLLRAAEERHGDPSPEAARAFGLARAHCAAARADIHSTTGAWERATAAVREAAALWRAQGLADLAAYALAGNALAAVPGGIAVRGLPPAEALRDLVPLLAERGLLPRVRRDVLLAAAACATLTGEAERAGAWRAEAAACRPGRGDDRALNRLRLRAGLSPIHPPHLRARHRMFEELPRTLAERSAPRGLEPLRPLPLPLMMGNGQWPDSQAKRITDRAVLLWAAGRHEQASDELERAAALFEETHRPLDARWIRYVLGFALYWTDPPRAYRNLTSSLDLQERIRDQVAGEDLRIDAGGSTEHLSAVLAWFLIRTGERAGAGPLPLARAFEFVERSRSRVLLELLGHNLPLLAGAELHDLVAAERAADAELARSRALLAGAADPQAALAAVLAARERLNALWDEIAATGRQGAEYAQFRRGDPVTFDDIRRMLAPGGSP</sequence>
<gene>
    <name evidence="2" type="ORF">AB0K40_09855</name>
</gene>
<organism evidence="2 3">
    <name type="scientific">Nonomuraea bangladeshensis</name>
    <dbReference type="NCBI Taxonomy" id="404385"/>
    <lineage>
        <taxon>Bacteria</taxon>
        <taxon>Bacillati</taxon>
        <taxon>Actinomycetota</taxon>
        <taxon>Actinomycetes</taxon>
        <taxon>Streptosporangiales</taxon>
        <taxon>Streptosporangiaceae</taxon>
        <taxon>Nonomuraea</taxon>
    </lineage>
</organism>
<feature type="transmembrane region" description="Helical" evidence="1">
    <location>
        <begin position="41"/>
        <end position="58"/>
    </location>
</feature>
<protein>
    <submittedName>
        <fullName evidence="2">Uncharacterized protein</fullName>
    </submittedName>
</protein>
<keyword evidence="1" id="KW-1133">Transmembrane helix</keyword>
<proteinExistence type="predicted"/>